<gene>
    <name evidence="1" type="ORF">CANVERA_P2121</name>
</gene>
<dbReference type="EMBL" id="CANTUO010000002">
    <property type="protein sequence ID" value="CAI5757607.1"/>
    <property type="molecule type" value="Genomic_DNA"/>
</dbReference>
<organism evidence="1 2">
    <name type="scientific">Candida verbasci</name>
    <dbReference type="NCBI Taxonomy" id="1227364"/>
    <lineage>
        <taxon>Eukaryota</taxon>
        <taxon>Fungi</taxon>
        <taxon>Dikarya</taxon>
        <taxon>Ascomycota</taxon>
        <taxon>Saccharomycotina</taxon>
        <taxon>Pichiomycetes</taxon>
        <taxon>Debaryomycetaceae</taxon>
        <taxon>Candida/Lodderomyces clade</taxon>
        <taxon>Candida</taxon>
    </lineage>
</organism>
<sequence length="78" mass="8932">MSYPEYVNGEPPIITLSEYDDASWASTTCLDHRNNQYVVVVMENPDKTVAIINEKDYEVLDRIFKSAHETHSKQQAGK</sequence>
<evidence type="ECO:0000313" key="2">
    <source>
        <dbReference type="Proteomes" id="UP001152885"/>
    </source>
</evidence>
<proteinExistence type="predicted"/>
<comment type="caution">
    <text evidence="1">The sequence shown here is derived from an EMBL/GenBank/DDBJ whole genome shotgun (WGS) entry which is preliminary data.</text>
</comment>
<keyword evidence="2" id="KW-1185">Reference proteome</keyword>
<dbReference type="OrthoDB" id="3978952at2759"/>
<evidence type="ECO:0000313" key="1">
    <source>
        <dbReference type="EMBL" id="CAI5757607.1"/>
    </source>
</evidence>
<reference evidence="1" key="1">
    <citation type="submission" date="2022-12" db="EMBL/GenBank/DDBJ databases">
        <authorList>
            <person name="Brejova B."/>
        </authorList>
    </citation>
    <scope>NUCLEOTIDE SEQUENCE</scope>
</reference>
<dbReference type="Proteomes" id="UP001152885">
    <property type="component" value="Unassembled WGS sequence"/>
</dbReference>
<dbReference type="AlphaFoldDB" id="A0A9W4TVE7"/>
<protein>
    <submittedName>
        <fullName evidence="1">Uncharacterized protein</fullName>
    </submittedName>
</protein>
<accession>A0A9W4TVE7</accession>
<name>A0A9W4TVE7_9ASCO</name>